<proteinExistence type="predicted"/>
<dbReference type="NCBIfam" id="TIGR01200">
    <property type="entry name" value="GLPGLI"/>
    <property type="match status" value="1"/>
</dbReference>
<gene>
    <name evidence="1" type="ORF">NPX36_11780</name>
</gene>
<name>A0ABY5NQZ8_9FLAO</name>
<accession>A0ABY5NQZ8</accession>
<organism evidence="1 2">
    <name type="scientific">Paenimyroides aestuarii</name>
    <dbReference type="NCBI Taxonomy" id="2968490"/>
    <lineage>
        <taxon>Bacteria</taxon>
        <taxon>Pseudomonadati</taxon>
        <taxon>Bacteroidota</taxon>
        <taxon>Flavobacteriia</taxon>
        <taxon>Flavobacteriales</taxon>
        <taxon>Flavobacteriaceae</taxon>
        <taxon>Paenimyroides</taxon>
    </lineage>
</organism>
<reference evidence="1 2" key="1">
    <citation type="submission" date="2022-08" db="EMBL/GenBank/DDBJ databases">
        <title>Myroides zhujiangensis sp. nov., a novel bacterium isolated from sediment in the Pearl River Estuary.</title>
        <authorList>
            <person name="Cui L."/>
        </authorList>
    </citation>
    <scope>NUCLEOTIDE SEQUENCE [LARGE SCALE GENOMIC DNA]</scope>
    <source>
        <strain evidence="1 2">SCSIO 72103</strain>
    </source>
</reference>
<dbReference type="RefSeq" id="WP_257498908.1">
    <property type="nucleotide sequence ID" value="NZ_CP102382.1"/>
</dbReference>
<evidence type="ECO:0000313" key="1">
    <source>
        <dbReference type="EMBL" id="UUV20991.1"/>
    </source>
</evidence>
<keyword evidence="2" id="KW-1185">Reference proteome</keyword>
<sequence length="265" mass="30960">MKKIFIYSLFFLVIKTWGQNNKLVVKYDILYQTTKTLQRTGCLWADNEKSIFEVDILSALTKDEKDDKPEIKNTTLHVIKADITRNYYYLTFLKDNDFLFLDDLQKGKLILISDKAGQNWKLTNETKQINNITCQKAICIFRGVEWEAWFAPSIPYPYGPWKLRGLPGLIIEAYDVNKKYNYSARSIEYTKALGLLDKDLEDLTTEKIYAKMTMKEFITQKDEALEAILANIKRGGEVKVRNASENGGKVRYGRELIYEWEEQKK</sequence>
<protein>
    <submittedName>
        <fullName evidence="1">GLPGLI family protein</fullName>
    </submittedName>
</protein>
<dbReference type="InterPro" id="IPR005901">
    <property type="entry name" value="GLPGLI"/>
</dbReference>
<dbReference type="EMBL" id="CP102382">
    <property type="protein sequence ID" value="UUV20991.1"/>
    <property type="molecule type" value="Genomic_DNA"/>
</dbReference>
<dbReference type="Proteomes" id="UP001317001">
    <property type="component" value="Chromosome"/>
</dbReference>
<evidence type="ECO:0000313" key="2">
    <source>
        <dbReference type="Proteomes" id="UP001317001"/>
    </source>
</evidence>